<dbReference type="Pfam" id="PF16719">
    <property type="entry name" value="SAWADEE"/>
    <property type="match status" value="1"/>
</dbReference>
<comment type="caution">
    <text evidence="2">The sequence shown here is derived from an EMBL/GenBank/DDBJ whole genome shotgun (WGS) entry which is preliminary data.</text>
</comment>
<proteinExistence type="predicted"/>
<dbReference type="EMBL" id="JBBWWR010000009">
    <property type="protein sequence ID" value="KAK8961304.1"/>
    <property type="molecule type" value="Genomic_DNA"/>
</dbReference>
<evidence type="ECO:0000313" key="3">
    <source>
        <dbReference type="Proteomes" id="UP001412067"/>
    </source>
</evidence>
<evidence type="ECO:0000259" key="1">
    <source>
        <dbReference type="Pfam" id="PF16719"/>
    </source>
</evidence>
<dbReference type="InterPro" id="IPR039276">
    <property type="entry name" value="SHH1/2"/>
</dbReference>
<accession>A0ABR2MAR1</accession>
<dbReference type="InterPro" id="IPR032001">
    <property type="entry name" value="SAWADEE_dom"/>
</dbReference>
<organism evidence="2 3">
    <name type="scientific">Platanthera guangdongensis</name>
    <dbReference type="NCBI Taxonomy" id="2320717"/>
    <lineage>
        <taxon>Eukaryota</taxon>
        <taxon>Viridiplantae</taxon>
        <taxon>Streptophyta</taxon>
        <taxon>Embryophyta</taxon>
        <taxon>Tracheophyta</taxon>
        <taxon>Spermatophyta</taxon>
        <taxon>Magnoliopsida</taxon>
        <taxon>Liliopsida</taxon>
        <taxon>Asparagales</taxon>
        <taxon>Orchidaceae</taxon>
        <taxon>Orchidoideae</taxon>
        <taxon>Orchideae</taxon>
        <taxon>Orchidinae</taxon>
        <taxon>Platanthera</taxon>
    </lineage>
</organism>
<keyword evidence="3" id="KW-1185">Reference proteome</keyword>
<reference evidence="2 3" key="1">
    <citation type="journal article" date="2022" name="Nat. Plants">
        <title>Genomes of leafy and leafless Platanthera orchids illuminate the evolution of mycoheterotrophy.</title>
        <authorList>
            <person name="Li M.H."/>
            <person name="Liu K.W."/>
            <person name="Li Z."/>
            <person name="Lu H.C."/>
            <person name="Ye Q.L."/>
            <person name="Zhang D."/>
            <person name="Wang J.Y."/>
            <person name="Li Y.F."/>
            <person name="Zhong Z.M."/>
            <person name="Liu X."/>
            <person name="Yu X."/>
            <person name="Liu D.K."/>
            <person name="Tu X.D."/>
            <person name="Liu B."/>
            <person name="Hao Y."/>
            <person name="Liao X.Y."/>
            <person name="Jiang Y.T."/>
            <person name="Sun W.H."/>
            <person name="Chen J."/>
            <person name="Chen Y.Q."/>
            <person name="Ai Y."/>
            <person name="Zhai J.W."/>
            <person name="Wu S.S."/>
            <person name="Zhou Z."/>
            <person name="Hsiao Y.Y."/>
            <person name="Wu W.L."/>
            <person name="Chen Y.Y."/>
            <person name="Lin Y.F."/>
            <person name="Hsu J.L."/>
            <person name="Li C.Y."/>
            <person name="Wang Z.W."/>
            <person name="Zhao X."/>
            <person name="Zhong W.Y."/>
            <person name="Ma X.K."/>
            <person name="Ma L."/>
            <person name="Huang J."/>
            <person name="Chen G.Z."/>
            <person name="Huang M.Z."/>
            <person name="Huang L."/>
            <person name="Peng D.H."/>
            <person name="Luo Y.B."/>
            <person name="Zou S.Q."/>
            <person name="Chen S.P."/>
            <person name="Lan S."/>
            <person name="Tsai W.C."/>
            <person name="Van de Peer Y."/>
            <person name="Liu Z.J."/>
        </authorList>
    </citation>
    <scope>NUCLEOTIDE SEQUENCE [LARGE SCALE GENOMIC DNA]</scope>
    <source>
        <strain evidence="2">Lor288</strain>
    </source>
</reference>
<dbReference type="PANTHER" id="PTHR33827:SF9">
    <property type="entry name" value="SAWADEE DOMAIN-CONTAINING PROTEIN"/>
    <property type="match status" value="1"/>
</dbReference>
<sequence length="331" mass="36887">MAATKLDFSELEAMRKDDCSWRPCCISLSSDDPNVGIIVDFGNGDEDLLYNKEDALSRLRFRSTPLQGDECTNIKEGDHVLALQKAQSKSLFVDATIEQAKRVKHSKRVHCRCTFEVKWLNSGLKGEIVTVPSMSIHRFSDRSIDEHPIFSSFVKALSSKNGGGSPSILSFTEESSCEAEFVGILEKQVEEISKLVDGPITSFTNLFIDAKSESFNQAQSTITDFTVGERRSQIFIRLVVRECLWDRCEEKISGRRFLILIGEWAMKKLNAVKVAVGAVMVGAAVAGVAEADGMTEGVALEEEGLRITFLYNYRIIVDRILPLFIALSQER</sequence>
<protein>
    <recommendedName>
        <fullName evidence="1">SAWADEE domain-containing protein</fullName>
    </recommendedName>
</protein>
<name>A0ABR2MAR1_9ASPA</name>
<gene>
    <name evidence="2" type="ORF">KSP40_PGU022125</name>
</gene>
<dbReference type="Proteomes" id="UP001412067">
    <property type="component" value="Unassembled WGS sequence"/>
</dbReference>
<evidence type="ECO:0000313" key="2">
    <source>
        <dbReference type="EMBL" id="KAK8961304.1"/>
    </source>
</evidence>
<dbReference type="PANTHER" id="PTHR33827">
    <property type="entry name" value="PROTEIN SAWADEE HOMEODOMAIN HOMOLOG 2"/>
    <property type="match status" value="1"/>
</dbReference>
<dbReference type="Gene3D" id="2.30.30.140">
    <property type="match status" value="1"/>
</dbReference>
<feature type="domain" description="SAWADEE" evidence="1">
    <location>
        <begin position="9"/>
        <end position="131"/>
    </location>
</feature>